<evidence type="ECO:0000256" key="3">
    <source>
        <dbReference type="ARBA" id="ARBA00022525"/>
    </source>
</evidence>
<feature type="domain" description="Pentraxin (PTX)" evidence="10">
    <location>
        <begin position="69"/>
        <end position="270"/>
    </location>
</feature>
<evidence type="ECO:0000256" key="1">
    <source>
        <dbReference type="ARBA" id="ARBA00001913"/>
    </source>
</evidence>
<dbReference type="SUPFAM" id="SSF49899">
    <property type="entry name" value="Concanavalin A-like lectins/glucanases"/>
    <property type="match status" value="1"/>
</dbReference>
<sequence length="272" mass="30799">MLQKAEAKKIEVDKGRKHKITQTEMGKQCVQNSTLMHCRAHSPHTDFKMLFLLALLVLTGCAASPQDLSGKMFTFPQETNTACVKLNTSQQTFSAVTVCHRSFTDLKRDHVLFSLATPASANDYLIFWDETNKEMEPHIKDRKTEYGRQDYKPNTWHSICSTWDSDSGLVQLWIDGQPSIRKFISSGSSIRGSTIIILGQEQDSHGGGFNVKQSFVGMMSDVHMWDYVLSPCEIHNYVDEHNFTPGNVLNWSALNLQIIGRVLLEEKVMTCH</sequence>
<comment type="similarity">
    <text evidence="8">Belongs to the pentraxin family.</text>
</comment>
<keyword evidence="12" id="KW-1185">Reference proteome</keyword>
<reference evidence="11" key="2">
    <citation type="submission" date="2025-09" db="UniProtKB">
        <authorList>
            <consortium name="Ensembl"/>
        </authorList>
    </citation>
    <scope>IDENTIFICATION</scope>
</reference>
<dbReference type="AlphaFoldDB" id="A0A3B4TU93"/>
<dbReference type="OMA" id="DNTNKEM"/>
<dbReference type="InterPro" id="IPR001759">
    <property type="entry name" value="PTX_dom"/>
</dbReference>
<evidence type="ECO:0000313" key="11">
    <source>
        <dbReference type="Ensembl" id="ENSSDUP00000009851.1"/>
    </source>
</evidence>
<keyword evidence="3" id="KW-0964">Secreted</keyword>
<keyword evidence="7" id="KW-1015">Disulfide bond</keyword>
<comment type="cofactor">
    <cofactor evidence="1">
        <name>Ca(2+)</name>
        <dbReference type="ChEBI" id="CHEBI:29108"/>
    </cofactor>
</comment>
<evidence type="ECO:0000313" key="12">
    <source>
        <dbReference type="Proteomes" id="UP000261420"/>
    </source>
</evidence>
<evidence type="ECO:0000256" key="7">
    <source>
        <dbReference type="ARBA" id="ARBA00023157"/>
    </source>
</evidence>
<dbReference type="InterPro" id="IPR051005">
    <property type="entry name" value="Pentraxin_domain"/>
</dbReference>
<dbReference type="PRINTS" id="PR00895">
    <property type="entry name" value="PENTAXIN"/>
</dbReference>
<reference evidence="11" key="1">
    <citation type="submission" date="2025-08" db="UniProtKB">
        <authorList>
            <consortium name="Ensembl"/>
        </authorList>
    </citation>
    <scope>IDENTIFICATION</scope>
</reference>
<dbReference type="FunFam" id="2.60.120.200:FF:000070">
    <property type="entry name" value="Serum amyloid P-component"/>
    <property type="match status" value="1"/>
</dbReference>
<dbReference type="Ensembl" id="ENSSDUT00000010041.1">
    <property type="protein sequence ID" value="ENSSDUP00000009851.1"/>
    <property type="gene ID" value="ENSSDUG00000007241.1"/>
</dbReference>
<dbReference type="GeneTree" id="ENSGT01100000263515"/>
<dbReference type="PANTHER" id="PTHR45869">
    <property type="entry name" value="C-REACTIVE PROTEIN-RELATED"/>
    <property type="match status" value="1"/>
</dbReference>
<dbReference type="GO" id="GO:0005576">
    <property type="term" value="C:extracellular region"/>
    <property type="evidence" value="ECO:0007669"/>
    <property type="project" value="UniProtKB-SubCell"/>
</dbReference>
<keyword evidence="6" id="KW-0106">Calcium</keyword>
<dbReference type="Gene3D" id="2.60.120.200">
    <property type="match status" value="1"/>
</dbReference>
<dbReference type="Pfam" id="PF00354">
    <property type="entry name" value="Pentaxin"/>
    <property type="match status" value="1"/>
</dbReference>
<evidence type="ECO:0000256" key="6">
    <source>
        <dbReference type="ARBA" id="ARBA00022837"/>
    </source>
</evidence>
<dbReference type="PANTHER" id="PTHR45869:SF7">
    <property type="entry name" value="C-REACTIVE PROTEIN"/>
    <property type="match status" value="1"/>
</dbReference>
<dbReference type="PROSITE" id="PS51828">
    <property type="entry name" value="PTX_2"/>
    <property type="match status" value="1"/>
</dbReference>
<proteinExistence type="inferred from homology"/>
<accession>A0A3B4TU93</accession>
<evidence type="ECO:0000259" key="10">
    <source>
        <dbReference type="PROSITE" id="PS51828"/>
    </source>
</evidence>
<evidence type="ECO:0000256" key="4">
    <source>
        <dbReference type="ARBA" id="ARBA00022723"/>
    </source>
</evidence>
<evidence type="ECO:0000256" key="2">
    <source>
        <dbReference type="ARBA" id="ARBA00004613"/>
    </source>
</evidence>
<dbReference type="SMART" id="SM00159">
    <property type="entry name" value="PTX"/>
    <property type="match status" value="1"/>
</dbReference>
<dbReference type="InterPro" id="IPR013320">
    <property type="entry name" value="ConA-like_dom_sf"/>
</dbReference>
<evidence type="ECO:0000256" key="8">
    <source>
        <dbReference type="ARBA" id="ARBA00038102"/>
    </source>
</evidence>
<dbReference type="STRING" id="41447.ENSSDUP00000009851"/>
<name>A0A3B4TU93_SERDU</name>
<evidence type="ECO:0000256" key="5">
    <source>
        <dbReference type="ARBA" id="ARBA00022729"/>
    </source>
</evidence>
<comment type="caution">
    <text evidence="9">Lacks conserved residue(s) required for the propagation of feature annotation.</text>
</comment>
<dbReference type="GO" id="GO:0046872">
    <property type="term" value="F:metal ion binding"/>
    <property type="evidence" value="ECO:0007669"/>
    <property type="project" value="UniProtKB-KW"/>
</dbReference>
<organism evidence="11 12">
    <name type="scientific">Seriola dumerili</name>
    <name type="common">Greater amberjack</name>
    <name type="synonym">Caranx dumerili</name>
    <dbReference type="NCBI Taxonomy" id="41447"/>
    <lineage>
        <taxon>Eukaryota</taxon>
        <taxon>Metazoa</taxon>
        <taxon>Chordata</taxon>
        <taxon>Craniata</taxon>
        <taxon>Vertebrata</taxon>
        <taxon>Euteleostomi</taxon>
        <taxon>Actinopterygii</taxon>
        <taxon>Neopterygii</taxon>
        <taxon>Teleostei</taxon>
        <taxon>Neoteleostei</taxon>
        <taxon>Acanthomorphata</taxon>
        <taxon>Carangaria</taxon>
        <taxon>Carangiformes</taxon>
        <taxon>Carangidae</taxon>
        <taxon>Seriola</taxon>
    </lineage>
</organism>
<comment type="subcellular location">
    <subcellularLocation>
        <location evidence="2">Secreted</location>
    </subcellularLocation>
</comment>
<keyword evidence="4" id="KW-0479">Metal-binding</keyword>
<evidence type="ECO:0000256" key="9">
    <source>
        <dbReference type="PROSITE-ProRule" id="PRU01172"/>
    </source>
</evidence>
<protein>
    <submittedName>
        <fullName evidence="11">C-reactive protein-like</fullName>
    </submittedName>
</protein>
<keyword evidence="5" id="KW-0732">Signal</keyword>
<dbReference type="Proteomes" id="UP000261420">
    <property type="component" value="Unplaced"/>
</dbReference>